<reference evidence="1 2" key="1">
    <citation type="submission" date="2014-10" db="EMBL/GenBank/DDBJ databases">
        <title>Draft genome of the hookworm Ancylostoma caninum.</title>
        <authorList>
            <person name="Mitreva M."/>
        </authorList>
    </citation>
    <scope>NUCLEOTIDE SEQUENCE [LARGE SCALE GENOMIC DNA]</scope>
    <source>
        <strain evidence="1 2">Baltimore</strain>
    </source>
</reference>
<dbReference type="OrthoDB" id="5792463at2759"/>
<evidence type="ECO:0000313" key="2">
    <source>
        <dbReference type="Proteomes" id="UP000252519"/>
    </source>
</evidence>
<dbReference type="EMBL" id="JOJR01021101">
    <property type="protein sequence ID" value="RCN24311.1"/>
    <property type="molecule type" value="Genomic_DNA"/>
</dbReference>
<comment type="caution">
    <text evidence="1">The sequence shown here is derived from an EMBL/GenBank/DDBJ whole genome shotgun (WGS) entry which is preliminary data.</text>
</comment>
<dbReference type="AlphaFoldDB" id="A0A368EX28"/>
<organism evidence="1 2">
    <name type="scientific">Ancylostoma caninum</name>
    <name type="common">Dog hookworm</name>
    <dbReference type="NCBI Taxonomy" id="29170"/>
    <lineage>
        <taxon>Eukaryota</taxon>
        <taxon>Metazoa</taxon>
        <taxon>Ecdysozoa</taxon>
        <taxon>Nematoda</taxon>
        <taxon>Chromadorea</taxon>
        <taxon>Rhabditida</taxon>
        <taxon>Rhabditina</taxon>
        <taxon>Rhabditomorpha</taxon>
        <taxon>Strongyloidea</taxon>
        <taxon>Ancylostomatidae</taxon>
        <taxon>Ancylostomatinae</taxon>
        <taxon>Ancylostoma</taxon>
    </lineage>
</organism>
<sequence>MIWDHISQMLVTVDAHATVELSPGNSEAFLMRFITVLGDNATSDGVRKIVADAITFQLGNQIVTLLKSDDKDML</sequence>
<gene>
    <name evidence="1" type="ORF">ANCCAN_29995</name>
</gene>
<dbReference type="Proteomes" id="UP000252519">
    <property type="component" value="Unassembled WGS sequence"/>
</dbReference>
<feature type="non-terminal residue" evidence="1">
    <location>
        <position position="74"/>
    </location>
</feature>
<protein>
    <submittedName>
        <fullName evidence="1">Uncharacterized protein</fullName>
    </submittedName>
</protein>
<name>A0A368EX28_ANCCA</name>
<proteinExistence type="predicted"/>
<accession>A0A368EX28</accession>
<evidence type="ECO:0000313" key="1">
    <source>
        <dbReference type="EMBL" id="RCN24311.1"/>
    </source>
</evidence>
<keyword evidence="2" id="KW-1185">Reference proteome</keyword>